<feature type="region of interest" description="Disordered" evidence="1">
    <location>
        <begin position="1"/>
        <end position="27"/>
    </location>
</feature>
<feature type="non-terminal residue" evidence="2">
    <location>
        <position position="73"/>
    </location>
</feature>
<evidence type="ECO:0000313" key="3">
    <source>
        <dbReference type="Proteomes" id="UP000789759"/>
    </source>
</evidence>
<protein>
    <submittedName>
        <fullName evidence="2">6495_t:CDS:1</fullName>
    </submittedName>
</protein>
<gene>
    <name evidence="2" type="ORF">CPELLU_LOCUS7596</name>
</gene>
<sequence>MQPSIKKQKNENKSNKKLSHQACAHKNKKLRCEQKHNEILCKPEANIEFFSDLTLNRKAISININNMIFNLTL</sequence>
<name>A0A9N9CWG7_9GLOM</name>
<organism evidence="2 3">
    <name type="scientific">Cetraspora pellucida</name>
    <dbReference type="NCBI Taxonomy" id="1433469"/>
    <lineage>
        <taxon>Eukaryota</taxon>
        <taxon>Fungi</taxon>
        <taxon>Fungi incertae sedis</taxon>
        <taxon>Mucoromycota</taxon>
        <taxon>Glomeromycotina</taxon>
        <taxon>Glomeromycetes</taxon>
        <taxon>Diversisporales</taxon>
        <taxon>Gigasporaceae</taxon>
        <taxon>Cetraspora</taxon>
    </lineage>
</organism>
<reference evidence="2" key="1">
    <citation type="submission" date="2021-06" db="EMBL/GenBank/DDBJ databases">
        <authorList>
            <person name="Kallberg Y."/>
            <person name="Tangrot J."/>
            <person name="Rosling A."/>
        </authorList>
    </citation>
    <scope>NUCLEOTIDE SEQUENCE</scope>
    <source>
        <strain evidence="2">FL966</strain>
    </source>
</reference>
<keyword evidence="3" id="KW-1185">Reference proteome</keyword>
<evidence type="ECO:0000313" key="2">
    <source>
        <dbReference type="EMBL" id="CAG8614169.1"/>
    </source>
</evidence>
<feature type="compositionally biased region" description="Basic residues" evidence="1">
    <location>
        <begin position="15"/>
        <end position="27"/>
    </location>
</feature>
<comment type="caution">
    <text evidence="2">The sequence shown here is derived from an EMBL/GenBank/DDBJ whole genome shotgun (WGS) entry which is preliminary data.</text>
</comment>
<dbReference type="Proteomes" id="UP000789759">
    <property type="component" value="Unassembled WGS sequence"/>
</dbReference>
<accession>A0A9N9CWG7</accession>
<dbReference type="AlphaFoldDB" id="A0A9N9CWG7"/>
<dbReference type="EMBL" id="CAJVQA010005147">
    <property type="protein sequence ID" value="CAG8614169.1"/>
    <property type="molecule type" value="Genomic_DNA"/>
</dbReference>
<evidence type="ECO:0000256" key="1">
    <source>
        <dbReference type="SAM" id="MobiDB-lite"/>
    </source>
</evidence>
<proteinExistence type="predicted"/>